<protein>
    <submittedName>
        <fullName evidence="1">Uncharacterized protein</fullName>
    </submittedName>
</protein>
<sequence length="261" mass="28435">MKLACLSTLSLKWTLMLSLILMGNTITDNEDTLSPKQVGGEREGLWISAVMLLTTMVGNRILILADLSKAAIFQQTPLVAPGSNLVTFSPQECPTEEFGVLTYLSQRRWKGQPSVCGLGHLVKGPPMAPSEVYEWTGAIHEFRLQLGNTLGVVGTHWPPVIWSAEAGTVKCYAYSQQPWKFRFNIGLGNLKTKWGTVHNAFNKSDQTHAWCLKKGIRTPTRLILDSHLPSSGVNFSTAGAHVGQGRSAGTGCKGGRWVGTE</sequence>
<name>A0ACB6Z1F2_THEGA</name>
<evidence type="ECO:0000313" key="2">
    <source>
        <dbReference type="Proteomes" id="UP000886501"/>
    </source>
</evidence>
<dbReference type="EMBL" id="MU118288">
    <property type="protein sequence ID" value="KAF9643088.1"/>
    <property type="molecule type" value="Genomic_DNA"/>
</dbReference>
<gene>
    <name evidence="1" type="ORF">BDM02DRAFT_3132668</name>
</gene>
<dbReference type="Proteomes" id="UP000886501">
    <property type="component" value="Unassembled WGS sequence"/>
</dbReference>
<comment type="caution">
    <text evidence="1">The sequence shown here is derived from an EMBL/GenBank/DDBJ whole genome shotgun (WGS) entry which is preliminary data.</text>
</comment>
<reference evidence="1" key="1">
    <citation type="submission" date="2019-10" db="EMBL/GenBank/DDBJ databases">
        <authorList>
            <consortium name="DOE Joint Genome Institute"/>
            <person name="Kuo A."/>
            <person name="Miyauchi S."/>
            <person name="Kiss E."/>
            <person name="Drula E."/>
            <person name="Kohler A."/>
            <person name="Sanchez-Garcia M."/>
            <person name="Andreopoulos B."/>
            <person name="Barry K.W."/>
            <person name="Bonito G."/>
            <person name="Buee M."/>
            <person name="Carver A."/>
            <person name="Chen C."/>
            <person name="Cichocki N."/>
            <person name="Clum A."/>
            <person name="Culley D."/>
            <person name="Crous P.W."/>
            <person name="Fauchery L."/>
            <person name="Girlanda M."/>
            <person name="Hayes R."/>
            <person name="Keri Z."/>
            <person name="Labutti K."/>
            <person name="Lipzen A."/>
            <person name="Lombard V."/>
            <person name="Magnuson J."/>
            <person name="Maillard F."/>
            <person name="Morin E."/>
            <person name="Murat C."/>
            <person name="Nolan M."/>
            <person name="Ohm R."/>
            <person name="Pangilinan J."/>
            <person name="Pereira M."/>
            <person name="Perotto S."/>
            <person name="Peter M."/>
            <person name="Riley R."/>
            <person name="Sitrit Y."/>
            <person name="Stielow B."/>
            <person name="Szollosi G."/>
            <person name="Zifcakova L."/>
            <person name="Stursova M."/>
            <person name="Spatafora J.W."/>
            <person name="Tedersoo L."/>
            <person name="Vaario L.-M."/>
            <person name="Yamada A."/>
            <person name="Yan M."/>
            <person name="Wang P."/>
            <person name="Xu J."/>
            <person name="Bruns T."/>
            <person name="Baldrian P."/>
            <person name="Vilgalys R."/>
            <person name="Henrissat B."/>
            <person name="Grigoriev I.V."/>
            <person name="Hibbett D."/>
            <person name="Nagy L.G."/>
            <person name="Martin F.M."/>
        </authorList>
    </citation>
    <scope>NUCLEOTIDE SEQUENCE</scope>
    <source>
        <strain evidence="1">P2</strain>
    </source>
</reference>
<organism evidence="1 2">
    <name type="scientific">Thelephora ganbajun</name>
    <name type="common">Ganba fungus</name>
    <dbReference type="NCBI Taxonomy" id="370292"/>
    <lineage>
        <taxon>Eukaryota</taxon>
        <taxon>Fungi</taxon>
        <taxon>Dikarya</taxon>
        <taxon>Basidiomycota</taxon>
        <taxon>Agaricomycotina</taxon>
        <taxon>Agaricomycetes</taxon>
        <taxon>Thelephorales</taxon>
        <taxon>Thelephoraceae</taxon>
        <taxon>Thelephora</taxon>
    </lineage>
</organism>
<evidence type="ECO:0000313" key="1">
    <source>
        <dbReference type="EMBL" id="KAF9643088.1"/>
    </source>
</evidence>
<keyword evidence="2" id="KW-1185">Reference proteome</keyword>
<reference evidence="1" key="2">
    <citation type="journal article" date="2020" name="Nat. Commun.">
        <title>Large-scale genome sequencing of mycorrhizal fungi provides insights into the early evolution of symbiotic traits.</title>
        <authorList>
            <person name="Miyauchi S."/>
            <person name="Kiss E."/>
            <person name="Kuo A."/>
            <person name="Drula E."/>
            <person name="Kohler A."/>
            <person name="Sanchez-Garcia M."/>
            <person name="Morin E."/>
            <person name="Andreopoulos B."/>
            <person name="Barry K.W."/>
            <person name="Bonito G."/>
            <person name="Buee M."/>
            <person name="Carver A."/>
            <person name="Chen C."/>
            <person name="Cichocki N."/>
            <person name="Clum A."/>
            <person name="Culley D."/>
            <person name="Crous P.W."/>
            <person name="Fauchery L."/>
            <person name="Girlanda M."/>
            <person name="Hayes R.D."/>
            <person name="Keri Z."/>
            <person name="LaButti K."/>
            <person name="Lipzen A."/>
            <person name="Lombard V."/>
            <person name="Magnuson J."/>
            <person name="Maillard F."/>
            <person name="Murat C."/>
            <person name="Nolan M."/>
            <person name="Ohm R.A."/>
            <person name="Pangilinan J."/>
            <person name="Pereira M.F."/>
            <person name="Perotto S."/>
            <person name="Peter M."/>
            <person name="Pfister S."/>
            <person name="Riley R."/>
            <person name="Sitrit Y."/>
            <person name="Stielow J.B."/>
            <person name="Szollosi G."/>
            <person name="Zifcakova L."/>
            <person name="Stursova M."/>
            <person name="Spatafora J.W."/>
            <person name="Tedersoo L."/>
            <person name="Vaario L.M."/>
            <person name="Yamada A."/>
            <person name="Yan M."/>
            <person name="Wang P."/>
            <person name="Xu J."/>
            <person name="Bruns T."/>
            <person name="Baldrian P."/>
            <person name="Vilgalys R."/>
            <person name="Dunand C."/>
            <person name="Henrissat B."/>
            <person name="Grigoriev I.V."/>
            <person name="Hibbett D."/>
            <person name="Nagy L.G."/>
            <person name="Martin F.M."/>
        </authorList>
    </citation>
    <scope>NUCLEOTIDE SEQUENCE</scope>
    <source>
        <strain evidence="1">P2</strain>
    </source>
</reference>
<accession>A0ACB6Z1F2</accession>
<proteinExistence type="predicted"/>